<organism evidence="3 4">
    <name type="scientific">Sphingomonas hankyongi</name>
    <dbReference type="NCBI Taxonomy" id="2908209"/>
    <lineage>
        <taxon>Bacteria</taxon>
        <taxon>Pseudomonadati</taxon>
        <taxon>Pseudomonadota</taxon>
        <taxon>Alphaproteobacteria</taxon>
        <taxon>Sphingomonadales</taxon>
        <taxon>Sphingomonadaceae</taxon>
        <taxon>Sphingomonas</taxon>
    </lineage>
</organism>
<evidence type="ECO:0000313" key="3">
    <source>
        <dbReference type="EMBL" id="MCL6730808.1"/>
    </source>
</evidence>
<comment type="caution">
    <text evidence="3">The sequence shown here is derived from an EMBL/GenBank/DDBJ whole genome shotgun (WGS) entry which is preliminary data.</text>
</comment>
<feature type="domain" description="DUF2147" evidence="2">
    <location>
        <begin position="29"/>
        <end position="134"/>
    </location>
</feature>
<keyword evidence="1" id="KW-0732">Signal</keyword>
<dbReference type="Pfam" id="PF09917">
    <property type="entry name" value="DUF2147"/>
    <property type="match status" value="1"/>
</dbReference>
<feature type="chain" id="PRO_5045405439" evidence="1">
    <location>
        <begin position="24"/>
        <end position="136"/>
    </location>
</feature>
<accession>A0ABT0S4M0</accession>
<sequence length="136" mass="14383">MKRILTKIALVALAATVPVTASAQAALEGHWKNGKGSVVVRVAPCGNAYCGTVVEASEKAKAGARKGGTSNLIGTRILSNLRQAGDNVYKGQAFEPKRNIRAPATIRLINPNTLQVKGCAIAGMLLCKEQRWTRVS</sequence>
<dbReference type="Gene3D" id="2.40.128.520">
    <property type="match status" value="1"/>
</dbReference>
<evidence type="ECO:0000256" key="1">
    <source>
        <dbReference type="SAM" id="SignalP"/>
    </source>
</evidence>
<dbReference type="EMBL" id="JAMGBE010000004">
    <property type="protein sequence ID" value="MCL6730808.1"/>
    <property type="molecule type" value="Genomic_DNA"/>
</dbReference>
<keyword evidence="4" id="KW-1185">Reference proteome</keyword>
<evidence type="ECO:0000313" key="4">
    <source>
        <dbReference type="Proteomes" id="UP001165342"/>
    </source>
</evidence>
<evidence type="ECO:0000259" key="2">
    <source>
        <dbReference type="Pfam" id="PF09917"/>
    </source>
</evidence>
<dbReference type="PANTHER" id="PTHR36919">
    <property type="entry name" value="BLR1215 PROTEIN"/>
    <property type="match status" value="1"/>
</dbReference>
<dbReference type="InterPro" id="IPR019223">
    <property type="entry name" value="DUF2147"/>
</dbReference>
<dbReference type="PANTHER" id="PTHR36919:SF2">
    <property type="entry name" value="BLL6627 PROTEIN"/>
    <property type="match status" value="1"/>
</dbReference>
<dbReference type="Proteomes" id="UP001165342">
    <property type="component" value="Unassembled WGS sequence"/>
</dbReference>
<gene>
    <name evidence="3" type="ORF">LZ538_12200</name>
</gene>
<dbReference type="RefSeq" id="WP_249832306.1">
    <property type="nucleotide sequence ID" value="NZ_JAMGBE010000004.1"/>
</dbReference>
<protein>
    <submittedName>
        <fullName evidence="3">DUF2147 domain-containing protein</fullName>
    </submittedName>
</protein>
<reference evidence="3" key="1">
    <citation type="submission" date="2022-05" db="EMBL/GenBank/DDBJ databases">
        <authorList>
            <person name="Jo J.-H."/>
            <person name="Im W.-T."/>
        </authorList>
    </citation>
    <scope>NUCLEOTIDE SEQUENCE</scope>
    <source>
        <strain evidence="3">SE220</strain>
    </source>
</reference>
<proteinExistence type="predicted"/>
<name>A0ABT0S4M0_9SPHN</name>
<feature type="signal peptide" evidence="1">
    <location>
        <begin position="1"/>
        <end position="23"/>
    </location>
</feature>